<dbReference type="EMBL" id="JAWXYG010000001">
    <property type="protein sequence ID" value="KAK4285209.1"/>
    <property type="molecule type" value="Genomic_DNA"/>
</dbReference>
<dbReference type="SMART" id="SM00733">
    <property type="entry name" value="Mterf"/>
    <property type="match status" value="9"/>
</dbReference>
<evidence type="ECO:0000256" key="1">
    <source>
        <dbReference type="ARBA" id="ARBA00007692"/>
    </source>
</evidence>
<dbReference type="InterPro" id="IPR038538">
    <property type="entry name" value="MTERF_sf"/>
</dbReference>
<comment type="similarity">
    <text evidence="1">Belongs to the mTERF family.</text>
</comment>
<dbReference type="GO" id="GO:0003676">
    <property type="term" value="F:nucleic acid binding"/>
    <property type="evidence" value="ECO:0007669"/>
    <property type="project" value="InterPro"/>
</dbReference>
<keyword evidence="3" id="KW-0809">Transit peptide</keyword>
<evidence type="ECO:0000256" key="3">
    <source>
        <dbReference type="ARBA" id="ARBA00022946"/>
    </source>
</evidence>
<dbReference type="Gene3D" id="1.25.70.10">
    <property type="entry name" value="Transcription termination factor 3, mitochondrial"/>
    <property type="match status" value="1"/>
</dbReference>
<dbReference type="Proteomes" id="UP001293593">
    <property type="component" value="Unassembled WGS sequence"/>
</dbReference>
<gene>
    <name evidence="4" type="ORF">QN277_001938</name>
</gene>
<sequence>MATCCSSCSKLTPSSFLPRSTVVPYLFSVPSSSVRPVNLRCFYNFQRLWLRSSRRCGPLLATSCSNFESVELQEAQIAVSKLLQEFGVSEEESNSIASNSPKYLRMLVDEVREKDELSMWEKQIDAFQEKVVHIAREKGDNGKVAYLESLGLSLSSAMNVARYLSAETLATLILKVKCMKELFFSGSESYEFPVRRVRNMMMQISIPIDEDLQQSLSFFEKVEARRGGLNMLNSSDTAFDCLIESFPRLLLLSVKSHMKPLVEFLESVGIQRGLIRNILLTFPPSLLWNIEVFKTRVLALKEIGGVNDNYAKILLKYPWILSRSIQDNYWEVLSLFDSEKVPKAFVDRAIKSWPHILGCSSNKLKLMIDQFGEIGVQHKKLGQVIAKSPQLLLQKSQDFLQVVLFFENMGFDRQTIGTILARCPEIFAACPTKTLKRKIEFLHAIGVSEIFLPRVIRKCPELLVSDPDRTMLPRLMYLMKLGLSERDIGFMVRSFSPLLGYSIEEVLRPKVEFLVNTMERPARDVVGYPRYFSYSLEKKIKPRYWVLKGRNIECSLKDMLAKNDEEFAAEYMNLPSSTHS</sequence>
<dbReference type="InterPro" id="IPR003690">
    <property type="entry name" value="MTERF"/>
</dbReference>
<dbReference type="GO" id="GO:0006353">
    <property type="term" value="P:DNA-templated transcription termination"/>
    <property type="evidence" value="ECO:0007669"/>
    <property type="project" value="UniProtKB-KW"/>
</dbReference>
<organism evidence="4 5">
    <name type="scientific">Acacia crassicarpa</name>
    <name type="common">northern wattle</name>
    <dbReference type="NCBI Taxonomy" id="499986"/>
    <lineage>
        <taxon>Eukaryota</taxon>
        <taxon>Viridiplantae</taxon>
        <taxon>Streptophyta</taxon>
        <taxon>Embryophyta</taxon>
        <taxon>Tracheophyta</taxon>
        <taxon>Spermatophyta</taxon>
        <taxon>Magnoliopsida</taxon>
        <taxon>eudicotyledons</taxon>
        <taxon>Gunneridae</taxon>
        <taxon>Pentapetalae</taxon>
        <taxon>rosids</taxon>
        <taxon>fabids</taxon>
        <taxon>Fabales</taxon>
        <taxon>Fabaceae</taxon>
        <taxon>Caesalpinioideae</taxon>
        <taxon>mimosoid clade</taxon>
        <taxon>Acacieae</taxon>
        <taxon>Acacia</taxon>
    </lineage>
</organism>
<dbReference type="Pfam" id="PF02536">
    <property type="entry name" value="mTERF"/>
    <property type="match status" value="1"/>
</dbReference>
<name>A0AAE1N9Q8_9FABA</name>
<accession>A0AAE1N9Q8</accession>
<evidence type="ECO:0000256" key="2">
    <source>
        <dbReference type="ARBA" id="ARBA00022472"/>
    </source>
</evidence>
<keyword evidence="2" id="KW-0806">Transcription termination</keyword>
<dbReference type="FunFam" id="1.25.70.10:FF:000015">
    <property type="entry name" value="Mitochondrial transcription termination factor family protein"/>
    <property type="match status" value="1"/>
</dbReference>
<keyword evidence="2" id="KW-0805">Transcription regulation</keyword>
<keyword evidence="5" id="KW-1185">Reference proteome</keyword>
<evidence type="ECO:0000313" key="5">
    <source>
        <dbReference type="Proteomes" id="UP001293593"/>
    </source>
</evidence>
<reference evidence="4" key="1">
    <citation type="submission" date="2023-10" db="EMBL/GenBank/DDBJ databases">
        <title>Chromosome-level genome of the transformable northern wattle, Acacia crassicarpa.</title>
        <authorList>
            <person name="Massaro I."/>
            <person name="Sinha N.R."/>
            <person name="Poethig S."/>
            <person name="Leichty A.R."/>
        </authorList>
    </citation>
    <scope>NUCLEOTIDE SEQUENCE</scope>
    <source>
        <strain evidence="4">Acra3RX</strain>
        <tissue evidence="4">Leaf</tissue>
    </source>
</reference>
<protein>
    <submittedName>
        <fullName evidence="4">Uncharacterized protein</fullName>
    </submittedName>
</protein>
<comment type="caution">
    <text evidence="4">The sequence shown here is derived from an EMBL/GenBank/DDBJ whole genome shotgun (WGS) entry which is preliminary data.</text>
</comment>
<dbReference type="PANTHER" id="PTHR13068:SF3">
    <property type="entry name" value="MITOCHONDRIAL TRANSCRIPTION TERMINATION FACTOR FAMILY PROTEIN"/>
    <property type="match status" value="1"/>
</dbReference>
<keyword evidence="2" id="KW-0804">Transcription</keyword>
<dbReference type="AlphaFoldDB" id="A0AAE1N9Q8"/>
<proteinExistence type="inferred from homology"/>
<evidence type="ECO:0000313" key="4">
    <source>
        <dbReference type="EMBL" id="KAK4285209.1"/>
    </source>
</evidence>
<dbReference type="PANTHER" id="PTHR13068">
    <property type="entry name" value="CGI-12 PROTEIN-RELATED"/>
    <property type="match status" value="1"/>
</dbReference>